<keyword evidence="3 6" id="KW-0812">Transmembrane</keyword>
<dbReference type="InterPro" id="IPR013525">
    <property type="entry name" value="ABC2_TM"/>
</dbReference>
<keyword evidence="2" id="KW-0813">Transport</keyword>
<evidence type="ECO:0000256" key="1">
    <source>
        <dbReference type="ARBA" id="ARBA00004141"/>
    </source>
</evidence>
<dbReference type="GO" id="GO:0005524">
    <property type="term" value="F:ATP binding"/>
    <property type="evidence" value="ECO:0007669"/>
    <property type="project" value="UniProtKB-KW"/>
</dbReference>
<dbReference type="Proteomes" id="UP000230750">
    <property type="component" value="Unassembled WGS sequence"/>
</dbReference>
<evidence type="ECO:0000256" key="4">
    <source>
        <dbReference type="ARBA" id="ARBA00022989"/>
    </source>
</evidence>
<evidence type="ECO:0000259" key="8">
    <source>
        <dbReference type="Pfam" id="PF19055"/>
    </source>
</evidence>
<organism evidence="9 10">
    <name type="scientific">Stichopus japonicus</name>
    <name type="common">Sea cucumber</name>
    <dbReference type="NCBI Taxonomy" id="307972"/>
    <lineage>
        <taxon>Eukaryota</taxon>
        <taxon>Metazoa</taxon>
        <taxon>Echinodermata</taxon>
        <taxon>Eleutherozoa</taxon>
        <taxon>Echinozoa</taxon>
        <taxon>Holothuroidea</taxon>
        <taxon>Aspidochirotacea</taxon>
        <taxon>Aspidochirotida</taxon>
        <taxon>Stichopodidae</taxon>
        <taxon>Apostichopus</taxon>
    </lineage>
</organism>
<evidence type="ECO:0000256" key="3">
    <source>
        <dbReference type="ARBA" id="ARBA00022692"/>
    </source>
</evidence>
<dbReference type="SUPFAM" id="SSF52540">
    <property type="entry name" value="P-loop containing nucleoside triphosphate hydrolases"/>
    <property type="match status" value="1"/>
</dbReference>
<feature type="domain" description="ABC-2 type transporter transmembrane" evidence="7">
    <location>
        <begin position="200"/>
        <end position="412"/>
    </location>
</feature>
<evidence type="ECO:0000256" key="6">
    <source>
        <dbReference type="SAM" id="Phobius"/>
    </source>
</evidence>
<dbReference type="Gene3D" id="3.40.50.300">
    <property type="entry name" value="P-loop containing nucleotide triphosphate hydrolases"/>
    <property type="match status" value="1"/>
</dbReference>
<feature type="transmembrane region" description="Helical" evidence="6">
    <location>
        <begin position="332"/>
        <end position="354"/>
    </location>
</feature>
<feature type="transmembrane region" description="Helical" evidence="6">
    <location>
        <begin position="296"/>
        <end position="320"/>
    </location>
</feature>
<dbReference type="GO" id="GO:0140359">
    <property type="term" value="F:ABC-type transporter activity"/>
    <property type="evidence" value="ECO:0007669"/>
    <property type="project" value="InterPro"/>
</dbReference>
<evidence type="ECO:0000313" key="10">
    <source>
        <dbReference type="Proteomes" id="UP000230750"/>
    </source>
</evidence>
<dbReference type="InterPro" id="IPR050352">
    <property type="entry name" value="ABCG_transporters"/>
</dbReference>
<feature type="transmembrane region" description="Helical" evidence="6">
    <location>
        <begin position="361"/>
        <end position="384"/>
    </location>
</feature>
<dbReference type="GO" id="GO:0005886">
    <property type="term" value="C:plasma membrane"/>
    <property type="evidence" value="ECO:0007669"/>
    <property type="project" value="TreeGrafter"/>
</dbReference>
<evidence type="ECO:0000256" key="2">
    <source>
        <dbReference type="ARBA" id="ARBA00022448"/>
    </source>
</evidence>
<comment type="caution">
    <text evidence="9">The sequence shown here is derived from an EMBL/GenBank/DDBJ whole genome shotgun (WGS) entry which is preliminary data.</text>
</comment>
<keyword evidence="4 6" id="KW-1133">Transmembrane helix</keyword>
<protein>
    <submittedName>
        <fullName evidence="9">Putative ATP-binding cassette sub-family G member 2 isoform X2</fullName>
    </submittedName>
</protein>
<dbReference type="PANTHER" id="PTHR48041">
    <property type="entry name" value="ABC TRANSPORTER G FAMILY MEMBER 28"/>
    <property type="match status" value="1"/>
</dbReference>
<accession>A0A2G8KS46</accession>
<keyword evidence="5 6" id="KW-0472">Membrane</keyword>
<gene>
    <name evidence="9" type="ORF">BSL78_12315</name>
</gene>
<keyword evidence="9" id="KW-0067">ATP-binding</keyword>
<dbReference type="InterPro" id="IPR043926">
    <property type="entry name" value="ABCG_dom"/>
</dbReference>
<feature type="transmembrane region" description="Helical" evidence="6">
    <location>
        <begin position="447"/>
        <end position="465"/>
    </location>
</feature>
<dbReference type="AlphaFoldDB" id="A0A2G8KS46"/>
<keyword evidence="9" id="KW-0547">Nucleotide-binding</keyword>
<dbReference type="STRING" id="307972.A0A2G8KS46"/>
<name>A0A2G8KS46_STIJA</name>
<evidence type="ECO:0000313" key="9">
    <source>
        <dbReference type="EMBL" id="PIK50785.1"/>
    </source>
</evidence>
<keyword evidence="10" id="KW-1185">Reference proteome</keyword>
<evidence type="ECO:0000259" key="7">
    <source>
        <dbReference type="Pfam" id="PF01061"/>
    </source>
</evidence>
<dbReference type="PANTHER" id="PTHR48041:SF116">
    <property type="entry name" value="PROTEIN BROWN"/>
    <property type="match status" value="1"/>
</dbReference>
<dbReference type="EMBL" id="MRZV01000404">
    <property type="protein sequence ID" value="PIK50785.1"/>
    <property type="molecule type" value="Genomic_DNA"/>
</dbReference>
<dbReference type="InterPro" id="IPR027417">
    <property type="entry name" value="P-loop_NTPase"/>
</dbReference>
<feature type="transmembrane region" description="Helical" evidence="6">
    <location>
        <begin position="218"/>
        <end position="241"/>
    </location>
</feature>
<dbReference type="OrthoDB" id="66620at2759"/>
<dbReference type="Pfam" id="PF19055">
    <property type="entry name" value="ABC2_membrane_7"/>
    <property type="match status" value="1"/>
</dbReference>
<evidence type="ECO:0000256" key="5">
    <source>
        <dbReference type="ARBA" id="ARBA00023136"/>
    </source>
</evidence>
<reference evidence="9 10" key="1">
    <citation type="journal article" date="2017" name="PLoS Biol.">
        <title>The sea cucumber genome provides insights into morphological evolution and visceral regeneration.</title>
        <authorList>
            <person name="Zhang X."/>
            <person name="Sun L."/>
            <person name="Yuan J."/>
            <person name="Sun Y."/>
            <person name="Gao Y."/>
            <person name="Zhang L."/>
            <person name="Li S."/>
            <person name="Dai H."/>
            <person name="Hamel J.F."/>
            <person name="Liu C."/>
            <person name="Yu Y."/>
            <person name="Liu S."/>
            <person name="Lin W."/>
            <person name="Guo K."/>
            <person name="Jin S."/>
            <person name="Xu P."/>
            <person name="Storey K.B."/>
            <person name="Huan P."/>
            <person name="Zhang T."/>
            <person name="Zhou Y."/>
            <person name="Zhang J."/>
            <person name="Lin C."/>
            <person name="Li X."/>
            <person name="Xing L."/>
            <person name="Huo D."/>
            <person name="Sun M."/>
            <person name="Wang L."/>
            <person name="Mercier A."/>
            <person name="Li F."/>
            <person name="Yang H."/>
            <person name="Xiang J."/>
        </authorList>
    </citation>
    <scope>NUCLEOTIDE SEQUENCE [LARGE SCALE GENOMIC DNA]</scope>
    <source>
        <strain evidence="9">Shaxun</strain>
        <tissue evidence="9">Muscle</tissue>
    </source>
</reference>
<feature type="domain" description="ABC transporter family G" evidence="8">
    <location>
        <begin position="69"/>
        <end position="124"/>
    </location>
</feature>
<comment type="subcellular location">
    <subcellularLocation>
        <location evidence="1">Membrane</location>
        <topology evidence="1">Multi-pass membrane protein</topology>
    </subcellularLocation>
</comment>
<proteinExistence type="predicted"/>
<dbReference type="Pfam" id="PF01061">
    <property type="entry name" value="ABC2_membrane"/>
    <property type="match status" value="1"/>
</dbReference>
<sequence>MLQIGTPFIRGVSGGERKRTNIGMELVTQPSVLFLDEPTTGLDATTAFAVIQHLSRLSKKGRTIIFSIHQPRYSIYRFFNRIHLLSLGETVYHGSSENALEYFARIGYICEEHNNPADFFLDTIIFNQNNMRAIEKNPGLDAAENGSVTQTNESLTEIFKKSNAKQELEIESKHLIGNASVGSSGHVQIQKISYTTSFFQQLFIVSKRATKNLVRNPFLVIVQNVILFIFAILTGLIYFQMDLTRSAGIQNRIGAFFFVSMQQVFANMSGMDIFIQEREIFVHESANGFYRVSPYYFGKVVCDLLPLRLLPTILFSTIAYWMMGLKPEVDAYFIYVFTIVLTSFVATGIAFALSSTFKERAIATIVSGLIYILSMIFGGVLVNISSLPDWIEWIQYLSLFRYTINALSVNEFVGQTFCDNGTACITGEMYLESQNIRYTDWGLWQNHVALFCIMLGFFLLAYVQLRRIPKYK</sequence>